<keyword evidence="2" id="KW-0812">Transmembrane</keyword>
<proteinExistence type="predicted"/>
<keyword evidence="2" id="KW-1133">Transmembrane helix</keyword>
<evidence type="ECO:0000256" key="1">
    <source>
        <dbReference type="SAM" id="MobiDB-lite"/>
    </source>
</evidence>
<comment type="caution">
    <text evidence="3">The sequence shown here is derived from an EMBL/GenBank/DDBJ whole genome shotgun (WGS) entry which is preliminary data.</text>
</comment>
<organism evidence="3 4">
    <name type="scientific">Zizania palustris</name>
    <name type="common">Northern wild rice</name>
    <dbReference type="NCBI Taxonomy" id="103762"/>
    <lineage>
        <taxon>Eukaryota</taxon>
        <taxon>Viridiplantae</taxon>
        <taxon>Streptophyta</taxon>
        <taxon>Embryophyta</taxon>
        <taxon>Tracheophyta</taxon>
        <taxon>Spermatophyta</taxon>
        <taxon>Magnoliopsida</taxon>
        <taxon>Liliopsida</taxon>
        <taxon>Poales</taxon>
        <taxon>Poaceae</taxon>
        <taxon>BOP clade</taxon>
        <taxon>Oryzoideae</taxon>
        <taxon>Oryzeae</taxon>
        <taxon>Zizaniinae</taxon>
        <taxon>Zizania</taxon>
    </lineage>
</organism>
<reference evidence="3" key="1">
    <citation type="journal article" date="2021" name="bioRxiv">
        <title>Whole Genome Assembly and Annotation of Northern Wild Rice, Zizania palustris L., Supports a Whole Genome Duplication in the Zizania Genus.</title>
        <authorList>
            <person name="Haas M."/>
            <person name="Kono T."/>
            <person name="Macchietto M."/>
            <person name="Millas R."/>
            <person name="McGilp L."/>
            <person name="Shao M."/>
            <person name="Duquette J."/>
            <person name="Hirsch C.N."/>
            <person name="Kimball J."/>
        </authorList>
    </citation>
    <scope>NUCLEOTIDE SEQUENCE</scope>
    <source>
        <tissue evidence="3">Fresh leaf tissue</tissue>
    </source>
</reference>
<dbReference type="AlphaFoldDB" id="A0A8J5VZQ3"/>
<gene>
    <name evidence="3" type="ORF">GUJ93_ZPchr0004g38890</name>
</gene>
<keyword evidence="4" id="KW-1185">Reference proteome</keyword>
<reference evidence="3" key="2">
    <citation type="submission" date="2021-02" db="EMBL/GenBank/DDBJ databases">
        <authorList>
            <person name="Kimball J.A."/>
            <person name="Haas M.W."/>
            <person name="Macchietto M."/>
            <person name="Kono T."/>
            <person name="Duquette J."/>
            <person name="Shao M."/>
        </authorList>
    </citation>
    <scope>NUCLEOTIDE SEQUENCE</scope>
    <source>
        <tissue evidence="3">Fresh leaf tissue</tissue>
    </source>
</reference>
<feature type="transmembrane region" description="Helical" evidence="2">
    <location>
        <begin position="75"/>
        <end position="95"/>
    </location>
</feature>
<protein>
    <submittedName>
        <fullName evidence="3">Uncharacterized protein</fullName>
    </submittedName>
</protein>
<keyword evidence="2" id="KW-0472">Membrane</keyword>
<feature type="compositionally biased region" description="Low complexity" evidence="1">
    <location>
        <begin position="36"/>
        <end position="46"/>
    </location>
</feature>
<evidence type="ECO:0000313" key="3">
    <source>
        <dbReference type="EMBL" id="KAG8065883.1"/>
    </source>
</evidence>
<sequence>MDQWGGRRRAREARPRRRGTRGAGGEAVECVRHGRGAAPDTAGARAARARRARRARGAPGAARGARGAAADVANLVRWLLVSFHLFLPLHLFFFASAPASSHADCRHRAPPVRVVHSLNCSAVRRINDQSERVKELRFVDCYFSVLIE</sequence>
<feature type="compositionally biased region" description="Basic residues" evidence="1">
    <location>
        <begin position="47"/>
        <end position="56"/>
    </location>
</feature>
<feature type="region of interest" description="Disordered" evidence="1">
    <location>
        <begin position="1"/>
        <end position="68"/>
    </location>
</feature>
<evidence type="ECO:0000256" key="2">
    <source>
        <dbReference type="SAM" id="Phobius"/>
    </source>
</evidence>
<dbReference type="Proteomes" id="UP000729402">
    <property type="component" value="Unassembled WGS sequence"/>
</dbReference>
<feature type="compositionally biased region" description="Low complexity" evidence="1">
    <location>
        <begin position="57"/>
        <end position="68"/>
    </location>
</feature>
<accession>A0A8J5VZQ3</accession>
<evidence type="ECO:0000313" key="4">
    <source>
        <dbReference type="Proteomes" id="UP000729402"/>
    </source>
</evidence>
<dbReference type="EMBL" id="JAAALK010000285">
    <property type="protein sequence ID" value="KAG8065883.1"/>
    <property type="molecule type" value="Genomic_DNA"/>
</dbReference>
<name>A0A8J5VZQ3_ZIZPA</name>
<feature type="compositionally biased region" description="Basic residues" evidence="1">
    <location>
        <begin position="1"/>
        <end position="20"/>
    </location>
</feature>